<evidence type="ECO:0000313" key="1">
    <source>
        <dbReference type="EMBL" id="AHV83076.1"/>
    </source>
</evidence>
<dbReference type="GeneID" id="19526911"/>
<name>X4Y7T3_9CAUD</name>
<dbReference type="KEGG" id="vg:19526911"/>
<gene>
    <name evidence="1" type="ORF">P092_0035</name>
</gene>
<keyword evidence="2" id="KW-1185">Reference proteome</keyword>
<proteinExistence type="predicted"/>
<organism evidence="1 2">
    <name type="scientific">Lactococcus phage P092</name>
    <dbReference type="NCBI Taxonomy" id="1476887"/>
    <lineage>
        <taxon>Viruses</taxon>
        <taxon>Duplodnaviria</taxon>
        <taxon>Heunggongvirae</taxon>
        <taxon>Uroviricota</taxon>
        <taxon>Caudoviricetes</taxon>
        <taxon>Nevevirus</taxon>
        <taxon>Nevevirus P092</taxon>
    </lineage>
</organism>
<evidence type="ECO:0000313" key="2">
    <source>
        <dbReference type="Proteomes" id="UP000019789"/>
    </source>
</evidence>
<reference evidence="1 2" key="1">
    <citation type="submission" date="2014-02" db="EMBL/GenBank/DDBJ databases">
        <title>Complete genome sequences of four novel Lactococcus lactis phages distantly related to the rare 1706 phage species.</title>
        <authorList>
            <person name="Kot W."/>
            <person name="Neve H."/>
            <person name="Vogensen F.K."/>
            <person name="Heller K.J."/>
            <person name="Hansen L.H."/>
        </authorList>
    </citation>
    <scope>NUCLEOTIDE SEQUENCE [LARGE SCALE GENOMIC DNA]</scope>
</reference>
<sequence length="85" mass="9935">MKWTKLDPYNFDTLFNATCGRITEITLDDLSDLDVVNISQDFLKTEGRIYMDNNRFYMIGYITPPSDKFVGRTKMIINVSQIKED</sequence>
<protein>
    <submittedName>
        <fullName evidence="1">Uncharacterized protein</fullName>
    </submittedName>
</protein>
<accession>X4Y7T3</accession>
<dbReference type="RefSeq" id="YP_009035096.1">
    <property type="nucleotide sequence ID" value="NC_024203.1"/>
</dbReference>
<dbReference type="EMBL" id="KJ489011">
    <property type="protein sequence ID" value="AHV83076.1"/>
    <property type="molecule type" value="Genomic_DNA"/>
</dbReference>
<dbReference type="Proteomes" id="UP000019789">
    <property type="component" value="Segment"/>
</dbReference>